<sequence>MQCNACNMQLALKTVIFTFVLDRPIYKEIAKMEELETFSNEHQLLINLSSAGDGNIFSQLPEILNKMLAPEVLVGEGLEDEFNMVLPSDYNWRMKIYFKLLKKIRDNDQDMFNSWSEENEPVQLHHWNIVPKTTCITNEVSQNSRKESVAGPPPITWTVNDIAKAASLLSTPSQRIHFDDEQEMRRVYTLIYDTYRYKGILNQALNDISFYQLYPQFEKLYTRVWMLLFDLYHRSFKKRESAVATTATELFKSVKINSIENALWEQRVKLAAAVARLRIKNSALNLNDLLPKHLRKDPTNNSSDNSPVTCWINRNKVKNDEEIILALERALCLKNIDNSASLSPNSYKWDQICPNFLTFHHSLRTILARSYLVQKHKLIVQDRSFCLGPATFGKVVRELELKGTVIQSHVNSPRTTAYLAMLLSRNSRINNLIVFGAGSRKEEYCSYLSEIGVTNVLVQSEKLIEVSPEANILEEVIAVFATPPNSYSAINDPIDLVCSRGGDLSMLEVLTESEITEEGRDRVTGILDEQRKTLKYAMSRPQIQFVLYETHSELSIENQDMVQRTMKDINKITTLKHAALQGKLKVDPMYSDLLLQEINNNETIKIEIFPSDDSIFSESSKQPSLISKTSIESVEAFENVYKDVLVPNCDLFDQPDLPILCSNNDDCLNLLEQGCYLALIKRKEVTNLDNKYMIEMAEVRGVFGSTSSTTRTKGSRTSKAKKQEKRLASPPLTKNKRKSRQLQIERIAAPTQSSSNRTFQSCCSELQPCPKVQKEEDTTIPKVPQSRRWWTETTQHLKNLKQSLVHKNIVSNVKLSFSQPLPNAKKHSLKSLQIDEIVAKSSEGYKIPIFPRLRLTRNTRLEKIPLPTMGILTSVVEEMSSVTRKWEEYKIERDGYDSDIEETPEEENLKFNKEDELFFHGLKMLTESKEKLKDIVSSRLPYQYYKKLLPQKSKRSLTSEKNESIQSISDHNFNVELNIPVKQTGGKQPSPKENQLKLSVVKPIFFPLDRKI</sequence>
<organism evidence="2 3">
    <name type="scientific">Aquatica leii</name>
    <dbReference type="NCBI Taxonomy" id="1421715"/>
    <lineage>
        <taxon>Eukaryota</taxon>
        <taxon>Metazoa</taxon>
        <taxon>Ecdysozoa</taxon>
        <taxon>Arthropoda</taxon>
        <taxon>Hexapoda</taxon>
        <taxon>Insecta</taxon>
        <taxon>Pterygota</taxon>
        <taxon>Neoptera</taxon>
        <taxon>Endopterygota</taxon>
        <taxon>Coleoptera</taxon>
        <taxon>Polyphaga</taxon>
        <taxon>Elateriformia</taxon>
        <taxon>Elateroidea</taxon>
        <taxon>Lampyridae</taxon>
        <taxon>Luciolinae</taxon>
        <taxon>Aquatica</taxon>
    </lineage>
</organism>
<feature type="region of interest" description="Disordered" evidence="1">
    <location>
        <begin position="704"/>
        <end position="741"/>
    </location>
</feature>
<keyword evidence="3" id="KW-1185">Reference proteome</keyword>
<dbReference type="PANTHER" id="PTHR14663">
    <property type="entry name" value="METHYLTRANSFERASE NSUN7-RELATED"/>
    <property type="match status" value="1"/>
</dbReference>
<name>A0AAN7SSC6_9COLE</name>
<dbReference type="PANTHER" id="PTHR14663:SF2">
    <property type="entry name" value="METHYLTRANSFERASE NSUN7-RELATED"/>
    <property type="match status" value="1"/>
</dbReference>
<protein>
    <submittedName>
        <fullName evidence="2">Uncharacterized protein</fullName>
    </submittedName>
</protein>
<comment type="caution">
    <text evidence="2">The sequence shown here is derived from an EMBL/GenBank/DDBJ whole genome shotgun (WGS) entry which is preliminary data.</text>
</comment>
<dbReference type="InterPro" id="IPR029063">
    <property type="entry name" value="SAM-dependent_MTases_sf"/>
</dbReference>
<accession>A0AAN7SSC6</accession>
<feature type="compositionally biased region" description="Basic residues" evidence="1">
    <location>
        <begin position="713"/>
        <end position="724"/>
    </location>
</feature>
<dbReference type="EMBL" id="JARPUR010000002">
    <property type="protein sequence ID" value="KAK4883650.1"/>
    <property type="molecule type" value="Genomic_DNA"/>
</dbReference>
<dbReference type="Gene3D" id="3.40.50.150">
    <property type="entry name" value="Vaccinia Virus protein VP39"/>
    <property type="match status" value="1"/>
</dbReference>
<proteinExistence type="predicted"/>
<dbReference type="AlphaFoldDB" id="A0AAN7SSC6"/>
<evidence type="ECO:0000313" key="3">
    <source>
        <dbReference type="Proteomes" id="UP001353858"/>
    </source>
</evidence>
<reference evidence="3" key="1">
    <citation type="submission" date="2023-01" db="EMBL/GenBank/DDBJ databases">
        <title>Key to firefly adult light organ development and bioluminescence: homeobox transcription factors regulate luciferase expression and transportation to peroxisome.</title>
        <authorList>
            <person name="Fu X."/>
        </authorList>
    </citation>
    <scope>NUCLEOTIDE SEQUENCE [LARGE SCALE GENOMIC DNA]</scope>
</reference>
<dbReference type="InterPro" id="IPR042620">
    <property type="entry name" value="NSUN7"/>
</dbReference>
<gene>
    <name evidence="2" type="ORF">RN001_006969</name>
</gene>
<dbReference type="Proteomes" id="UP001353858">
    <property type="component" value="Unassembled WGS sequence"/>
</dbReference>
<evidence type="ECO:0000256" key="1">
    <source>
        <dbReference type="SAM" id="MobiDB-lite"/>
    </source>
</evidence>
<evidence type="ECO:0000313" key="2">
    <source>
        <dbReference type="EMBL" id="KAK4883650.1"/>
    </source>
</evidence>